<evidence type="ECO:0000313" key="2">
    <source>
        <dbReference type="Proteomes" id="UP000004095"/>
    </source>
</evidence>
<dbReference type="AlphaFoldDB" id="A1ZE75"/>
<reference evidence="1 2" key="1">
    <citation type="submission" date="2007-01" db="EMBL/GenBank/DDBJ databases">
        <authorList>
            <person name="Haygood M."/>
            <person name="Podell S."/>
            <person name="Anderson C."/>
            <person name="Hopkinson B."/>
            <person name="Roe K."/>
            <person name="Barbeau K."/>
            <person name="Gaasterland T."/>
            <person name="Ferriera S."/>
            <person name="Johnson J."/>
            <person name="Kravitz S."/>
            <person name="Beeson K."/>
            <person name="Sutton G."/>
            <person name="Rogers Y.-H."/>
            <person name="Friedman R."/>
            <person name="Frazier M."/>
            <person name="Venter J.C."/>
        </authorList>
    </citation>
    <scope>NUCLEOTIDE SEQUENCE [LARGE SCALE GENOMIC DNA]</scope>
    <source>
        <strain evidence="1 2">ATCC 23134</strain>
    </source>
</reference>
<name>A1ZE75_MICM2</name>
<comment type="caution">
    <text evidence="1">The sequence shown here is derived from an EMBL/GenBank/DDBJ whole genome shotgun (WGS) entry which is preliminary data.</text>
</comment>
<protein>
    <submittedName>
        <fullName evidence="1">Uncharacterized protein</fullName>
    </submittedName>
</protein>
<sequence>MKKIDPHELENKATGMWQIYRNQMPDFWADYEALIGQSRMLFRKKPIIAPVPINHTAKRLIAKYWVKKLPELHYVNIRQSTMRGVAFL</sequence>
<gene>
    <name evidence="1" type="ORF">M23134_04216</name>
</gene>
<proteinExistence type="predicted"/>
<dbReference type="Proteomes" id="UP000004095">
    <property type="component" value="Unassembled WGS sequence"/>
</dbReference>
<evidence type="ECO:0000313" key="1">
    <source>
        <dbReference type="EMBL" id="EAY31383.1"/>
    </source>
</evidence>
<organism evidence="1 2">
    <name type="scientific">Microscilla marina ATCC 23134</name>
    <dbReference type="NCBI Taxonomy" id="313606"/>
    <lineage>
        <taxon>Bacteria</taxon>
        <taxon>Pseudomonadati</taxon>
        <taxon>Bacteroidota</taxon>
        <taxon>Cytophagia</taxon>
        <taxon>Cytophagales</taxon>
        <taxon>Microscillaceae</taxon>
        <taxon>Microscilla</taxon>
    </lineage>
</organism>
<accession>A1ZE75</accession>
<dbReference type="EMBL" id="AAWS01000003">
    <property type="protein sequence ID" value="EAY31383.1"/>
    <property type="molecule type" value="Genomic_DNA"/>
</dbReference>
<keyword evidence="2" id="KW-1185">Reference proteome</keyword>
<dbReference type="RefSeq" id="WP_002693959.1">
    <property type="nucleotide sequence ID" value="NZ_AAWS01000003.1"/>
</dbReference>